<dbReference type="InterPro" id="IPR001878">
    <property type="entry name" value="Znf_CCHC"/>
</dbReference>
<protein>
    <recommendedName>
        <fullName evidence="3">CCHC-type domain-containing protein</fullName>
    </recommendedName>
</protein>
<dbReference type="SMART" id="SM00343">
    <property type="entry name" value="ZnF_C2HC"/>
    <property type="match status" value="1"/>
</dbReference>
<dbReference type="PROSITE" id="PS50158">
    <property type="entry name" value="ZF_CCHC"/>
    <property type="match status" value="1"/>
</dbReference>
<evidence type="ECO:0000313" key="5">
    <source>
        <dbReference type="Proteomes" id="UP000288716"/>
    </source>
</evidence>
<name>A0A443S2A8_9ACAR</name>
<keyword evidence="5" id="KW-1185">Reference proteome</keyword>
<dbReference type="Pfam" id="PF03732">
    <property type="entry name" value="Retrotrans_gag"/>
    <property type="match status" value="1"/>
</dbReference>
<feature type="region of interest" description="Disordered" evidence="2">
    <location>
        <begin position="295"/>
        <end position="343"/>
    </location>
</feature>
<dbReference type="EMBL" id="NCKV01011246">
    <property type="protein sequence ID" value="RWS21680.1"/>
    <property type="molecule type" value="Genomic_DNA"/>
</dbReference>
<evidence type="ECO:0000256" key="2">
    <source>
        <dbReference type="SAM" id="MobiDB-lite"/>
    </source>
</evidence>
<evidence type="ECO:0000259" key="3">
    <source>
        <dbReference type="PROSITE" id="PS50158"/>
    </source>
</evidence>
<dbReference type="SUPFAM" id="SSF57756">
    <property type="entry name" value="Retrovirus zinc finger-like domains"/>
    <property type="match status" value="1"/>
</dbReference>
<dbReference type="Proteomes" id="UP000288716">
    <property type="component" value="Unassembled WGS sequence"/>
</dbReference>
<dbReference type="InterPro" id="IPR005162">
    <property type="entry name" value="Retrotrans_gag_dom"/>
</dbReference>
<dbReference type="STRING" id="299467.A0A443S2A8"/>
<dbReference type="PANTHER" id="PTHR33194:SF4">
    <property type="entry name" value="CCHC-TYPE DOMAIN-CONTAINING PROTEIN"/>
    <property type="match status" value="1"/>
</dbReference>
<dbReference type="OrthoDB" id="427960at2759"/>
<reference evidence="4 5" key="1">
    <citation type="journal article" date="2018" name="Gigascience">
        <title>Genomes of trombidid mites reveal novel predicted allergens and laterally-transferred genes associated with secondary metabolism.</title>
        <authorList>
            <person name="Dong X."/>
            <person name="Chaisiri K."/>
            <person name="Xia D."/>
            <person name="Armstrong S.D."/>
            <person name="Fang Y."/>
            <person name="Donnelly M.J."/>
            <person name="Kadowaki T."/>
            <person name="McGarry J.W."/>
            <person name="Darby A.C."/>
            <person name="Makepeace B.L."/>
        </authorList>
    </citation>
    <scope>NUCLEOTIDE SEQUENCE [LARGE SCALE GENOMIC DNA]</scope>
    <source>
        <strain evidence="4">UoL-UT</strain>
    </source>
</reference>
<dbReference type="Gene3D" id="4.10.60.10">
    <property type="entry name" value="Zinc finger, CCHC-type"/>
    <property type="match status" value="1"/>
</dbReference>
<proteinExistence type="predicted"/>
<evidence type="ECO:0000256" key="1">
    <source>
        <dbReference type="PROSITE-ProRule" id="PRU00047"/>
    </source>
</evidence>
<organism evidence="4 5">
    <name type="scientific">Leptotrombidium deliense</name>
    <dbReference type="NCBI Taxonomy" id="299467"/>
    <lineage>
        <taxon>Eukaryota</taxon>
        <taxon>Metazoa</taxon>
        <taxon>Ecdysozoa</taxon>
        <taxon>Arthropoda</taxon>
        <taxon>Chelicerata</taxon>
        <taxon>Arachnida</taxon>
        <taxon>Acari</taxon>
        <taxon>Acariformes</taxon>
        <taxon>Trombidiformes</taxon>
        <taxon>Prostigmata</taxon>
        <taxon>Anystina</taxon>
        <taxon>Parasitengona</taxon>
        <taxon>Trombiculoidea</taxon>
        <taxon>Trombiculidae</taxon>
        <taxon>Leptotrombidium</taxon>
    </lineage>
</organism>
<feature type="domain" description="CCHC-type" evidence="3">
    <location>
        <begin position="283"/>
        <end position="296"/>
    </location>
</feature>
<keyword evidence="1" id="KW-0863">Zinc-finger</keyword>
<dbReference type="GO" id="GO:0008270">
    <property type="term" value="F:zinc ion binding"/>
    <property type="evidence" value="ECO:0007669"/>
    <property type="project" value="UniProtKB-KW"/>
</dbReference>
<dbReference type="PANTHER" id="PTHR33194">
    <property type="entry name" value="ZINC KNUCKLE DOMAINCONTAINING PROTEIN"/>
    <property type="match status" value="1"/>
</dbReference>
<dbReference type="GO" id="GO:0003676">
    <property type="term" value="F:nucleic acid binding"/>
    <property type="evidence" value="ECO:0007669"/>
    <property type="project" value="InterPro"/>
</dbReference>
<comment type="caution">
    <text evidence="4">The sequence shown here is derived from an EMBL/GenBank/DDBJ whole genome shotgun (WGS) entry which is preliminary data.</text>
</comment>
<dbReference type="Pfam" id="PF00098">
    <property type="entry name" value="zf-CCHC"/>
    <property type="match status" value="1"/>
</dbReference>
<keyword evidence="1" id="KW-0479">Metal-binding</keyword>
<evidence type="ECO:0000313" key="4">
    <source>
        <dbReference type="EMBL" id="RWS21680.1"/>
    </source>
</evidence>
<dbReference type="InterPro" id="IPR036875">
    <property type="entry name" value="Znf_CCHC_sf"/>
</dbReference>
<sequence>MAGRGRRITRSNPAPLNIPINYNQIVQALASSLGQINVSNEQVPKFNPAVKEASGWLLLFKSLVVSEVQRLRQFPLCMEGSAANWYTTQLRLLQGRDRSWDEWETAFLAEYELNKGTIYNQLSTRKQREGEDPQQYCNDMITLCSLADPNMHEQQKVNYILGGFQHQMKEKMTLMFPTSVNDLLTKLAVMKSQGITQENNPSSSRMESLLTTLVDRLVSNQGVAIAPANKTQEQFLGQSQAPAMIAEDANVRQLQETVRRLETRLNSMGRGIRYQGRPQKRSCFNCGREGHIQRDCHARRRQNNYSRDNPRRERSTSGGRAQGIDYRPHSPRQFLNRENLHRR</sequence>
<dbReference type="AlphaFoldDB" id="A0A443S2A8"/>
<dbReference type="VEuPathDB" id="VectorBase:LDEU010360"/>
<gene>
    <name evidence="4" type="ORF">B4U80_11797</name>
</gene>
<accession>A0A443S2A8</accession>
<keyword evidence="1" id="KW-0862">Zinc</keyword>